<evidence type="ECO:0000313" key="4">
    <source>
        <dbReference type="EMBL" id="TRY96458.1"/>
    </source>
</evidence>
<evidence type="ECO:0000256" key="2">
    <source>
        <dbReference type="SAM" id="MobiDB-lite"/>
    </source>
</evidence>
<name>A0A553R2Q3_9TELE</name>
<feature type="region of interest" description="Disordered" evidence="2">
    <location>
        <begin position="1"/>
        <end position="63"/>
    </location>
</feature>
<evidence type="ECO:0000256" key="1">
    <source>
        <dbReference type="ARBA" id="ARBA00009163"/>
    </source>
</evidence>
<gene>
    <name evidence="4" type="ORF">DNTS_027530</name>
</gene>
<dbReference type="InterPro" id="IPR034753">
    <property type="entry name" value="hSac2"/>
</dbReference>
<organism evidence="4 5">
    <name type="scientific">Danionella cerebrum</name>
    <dbReference type="NCBI Taxonomy" id="2873325"/>
    <lineage>
        <taxon>Eukaryota</taxon>
        <taxon>Metazoa</taxon>
        <taxon>Chordata</taxon>
        <taxon>Craniata</taxon>
        <taxon>Vertebrata</taxon>
        <taxon>Euteleostomi</taxon>
        <taxon>Actinopterygii</taxon>
        <taxon>Neopterygii</taxon>
        <taxon>Teleostei</taxon>
        <taxon>Ostariophysi</taxon>
        <taxon>Cypriniformes</taxon>
        <taxon>Danionidae</taxon>
        <taxon>Danioninae</taxon>
        <taxon>Danionella</taxon>
    </lineage>
</organism>
<dbReference type="Pfam" id="PF12456">
    <property type="entry name" value="hSac2"/>
    <property type="match status" value="1"/>
</dbReference>
<dbReference type="InterPro" id="IPR022158">
    <property type="entry name" value="Inositol_phosphatase"/>
</dbReference>
<dbReference type="STRING" id="623744.A0A553R2Q3"/>
<dbReference type="PANTHER" id="PTHR31108">
    <property type="entry name" value="TUMOR PROTEIN P63-REGULATED GENE 1-LIKE PROTEIN"/>
    <property type="match status" value="1"/>
</dbReference>
<comment type="similarity">
    <text evidence="1">Belongs to the TPRG1 family.</text>
</comment>
<dbReference type="PANTHER" id="PTHR31108:SF6">
    <property type="entry name" value="TUMOR PROTEIN P63-REGULATED GENE 1 PROTEIN"/>
    <property type="match status" value="1"/>
</dbReference>
<dbReference type="EMBL" id="SRMA01025296">
    <property type="protein sequence ID" value="TRY96458.1"/>
    <property type="molecule type" value="Genomic_DNA"/>
</dbReference>
<dbReference type="Proteomes" id="UP000316079">
    <property type="component" value="Unassembled WGS sequence"/>
</dbReference>
<dbReference type="GO" id="GO:0005737">
    <property type="term" value="C:cytoplasm"/>
    <property type="evidence" value="ECO:0007669"/>
    <property type="project" value="TreeGrafter"/>
</dbReference>
<feature type="domain" description="HSac2" evidence="3">
    <location>
        <begin position="78"/>
        <end position="170"/>
    </location>
</feature>
<feature type="compositionally biased region" description="Basic and acidic residues" evidence="2">
    <location>
        <begin position="1"/>
        <end position="28"/>
    </location>
</feature>
<keyword evidence="5" id="KW-1185">Reference proteome</keyword>
<protein>
    <recommendedName>
        <fullName evidence="3">HSac2 domain-containing protein</fullName>
    </recommendedName>
</protein>
<accession>A0A553R2Q3</accession>
<dbReference type="AlphaFoldDB" id="A0A553R2Q3"/>
<comment type="caution">
    <text evidence="4">The sequence shown here is derived from an EMBL/GenBank/DDBJ whole genome shotgun (WGS) entry which is preliminary data.</text>
</comment>
<evidence type="ECO:0000313" key="5">
    <source>
        <dbReference type="Proteomes" id="UP000316079"/>
    </source>
</evidence>
<reference evidence="4 5" key="1">
    <citation type="journal article" date="2019" name="Sci. Data">
        <title>Hybrid genome assembly and annotation of Danionella translucida.</title>
        <authorList>
            <person name="Kadobianskyi M."/>
            <person name="Schulze L."/>
            <person name="Schuelke M."/>
            <person name="Judkewitz B."/>
        </authorList>
    </citation>
    <scope>NUCLEOTIDE SEQUENCE [LARGE SCALE GENOMIC DNA]</scope>
    <source>
        <strain evidence="4 5">Bolton</strain>
    </source>
</reference>
<dbReference type="OrthoDB" id="10012704at2759"/>
<proteinExistence type="inferred from homology"/>
<dbReference type="InterPro" id="IPR040242">
    <property type="entry name" value="TPRG1-like"/>
</dbReference>
<sequence>MMESVADKETFKSVDLEPGAEKCPEPESKPTLPPGESEKPTVPSAEATVETNPSPPVSAAKEKWKSSSEQFKLKRFFVLRPGTLDHGIEDVKSLVDPKDDGAFQSIWLMAEVDHWNNEKERLVLITENTLLICKYDFVMLTCEQIQKIPLNFIDRICHGTFSFPPRSLLK</sequence>
<dbReference type="PROSITE" id="PS51791">
    <property type="entry name" value="HSAC2"/>
    <property type="match status" value="1"/>
</dbReference>
<evidence type="ECO:0000259" key="3">
    <source>
        <dbReference type="PROSITE" id="PS51791"/>
    </source>
</evidence>